<keyword evidence="3" id="KW-1185">Reference proteome</keyword>
<evidence type="ECO:0000256" key="1">
    <source>
        <dbReference type="SAM" id="MobiDB-lite"/>
    </source>
</evidence>
<dbReference type="Proteomes" id="UP001596113">
    <property type="component" value="Unassembled WGS sequence"/>
</dbReference>
<feature type="region of interest" description="Disordered" evidence="1">
    <location>
        <begin position="1"/>
        <end position="46"/>
    </location>
</feature>
<evidence type="ECO:0000313" key="2">
    <source>
        <dbReference type="EMBL" id="MFC5405912.1"/>
    </source>
</evidence>
<dbReference type="RefSeq" id="WP_378137624.1">
    <property type="nucleotide sequence ID" value="NZ_JBHSMI010000052.1"/>
</dbReference>
<reference evidence="3" key="1">
    <citation type="journal article" date="2019" name="Int. J. Syst. Evol. Microbiol.">
        <title>The Global Catalogue of Microorganisms (GCM) 10K type strain sequencing project: providing services to taxonomists for standard genome sequencing and annotation.</title>
        <authorList>
            <consortium name="The Broad Institute Genomics Platform"/>
            <consortium name="The Broad Institute Genome Sequencing Center for Infectious Disease"/>
            <person name="Wu L."/>
            <person name="Ma J."/>
        </authorList>
    </citation>
    <scope>NUCLEOTIDE SEQUENCE [LARGE SCALE GENOMIC DNA]</scope>
    <source>
        <strain evidence="3">CGMCC 1.18575</strain>
    </source>
</reference>
<feature type="compositionally biased region" description="Basic and acidic residues" evidence="1">
    <location>
        <begin position="18"/>
        <end position="30"/>
    </location>
</feature>
<sequence length="46" mass="5089">MREQTSRGNKKTAGNRDGLGRLVRETERKRGIARSPIPLTNADLAP</sequence>
<protein>
    <submittedName>
        <fullName evidence="2">Uncharacterized protein</fullName>
    </submittedName>
</protein>
<name>A0ABW0I1F3_9BACL</name>
<comment type="caution">
    <text evidence="2">The sequence shown here is derived from an EMBL/GenBank/DDBJ whole genome shotgun (WGS) entry which is preliminary data.</text>
</comment>
<accession>A0ABW0I1F3</accession>
<organism evidence="2 3">
    <name type="scientific">Cohnella soli</name>
    <dbReference type="NCBI Taxonomy" id="425005"/>
    <lineage>
        <taxon>Bacteria</taxon>
        <taxon>Bacillati</taxon>
        <taxon>Bacillota</taxon>
        <taxon>Bacilli</taxon>
        <taxon>Bacillales</taxon>
        <taxon>Paenibacillaceae</taxon>
        <taxon>Cohnella</taxon>
    </lineage>
</organism>
<evidence type="ECO:0000313" key="3">
    <source>
        <dbReference type="Proteomes" id="UP001596113"/>
    </source>
</evidence>
<dbReference type="EMBL" id="JBHSMI010000052">
    <property type="protein sequence ID" value="MFC5405912.1"/>
    <property type="molecule type" value="Genomic_DNA"/>
</dbReference>
<gene>
    <name evidence="2" type="ORF">ACFPOF_24490</name>
</gene>
<proteinExistence type="predicted"/>